<keyword evidence="5" id="KW-1185">Reference proteome</keyword>
<dbReference type="RefSeq" id="WP_220197082.1">
    <property type="nucleotide sequence ID" value="NZ_BNJF01000003.1"/>
</dbReference>
<accession>A0A8J3I5N5</accession>
<comment type="caution">
    <text evidence="4">The sequence shown here is derived from an EMBL/GenBank/DDBJ whole genome shotgun (WGS) entry which is preliminary data.</text>
</comment>
<dbReference type="PANTHER" id="PTHR30055:SF226">
    <property type="entry name" value="HTH-TYPE TRANSCRIPTIONAL REGULATOR PKSA"/>
    <property type="match status" value="1"/>
</dbReference>
<proteinExistence type="predicted"/>
<reference evidence="4" key="1">
    <citation type="submission" date="2020-10" db="EMBL/GenBank/DDBJ databases">
        <title>Taxonomic study of unclassified bacteria belonging to the class Ktedonobacteria.</title>
        <authorList>
            <person name="Yabe S."/>
            <person name="Wang C.M."/>
            <person name="Zheng Y."/>
            <person name="Sakai Y."/>
            <person name="Cavaletti L."/>
            <person name="Monciardini P."/>
            <person name="Donadio S."/>
        </authorList>
    </citation>
    <scope>NUCLEOTIDE SEQUENCE</scope>
    <source>
        <strain evidence="4">SOSP1-1</strain>
    </source>
</reference>
<gene>
    <name evidence="4" type="ORF">KSX_60140</name>
</gene>
<evidence type="ECO:0000256" key="2">
    <source>
        <dbReference type="PROSITE-ProRule" id="PRU00335"/>
    </source>
</evidence>
<dbReference type="GO" id="GO:0000976">
    <property type="term" value="F:transcription cis-regulatory region binding"/>
    <property type="evidence" value="ECO:0007669"/>
    <property type="project" value="TreeGrafter"/>
</dbReference>
<evidence type="ECO:0000256" key="1">
    <source>
        <dbReference type="ARBA" id="ARBA00023125"/>
    </source>
</evidence>
<protein>
    <recommendedName>
        <fullName evidence="3">HTH tetR-type domain-containing protein</fullName>
    </recommendedName>
</protein>
<dbReference type="Gene3D" id="1.10.357.10">
    <property type="entry name" value="Tetracycline Repressor, domain 2"/>
    <property type="match status" value="1"/>
</dbReference>
<keyword evidence="1 2" id="KW-0238">DNA-binding</keyword>
<feature type="domain" description="HTH tetR-type" evidence="3">
    <location>
        <begin position="35"/>
        <end position="95"/>
    </location>
</feature>
<dbReference type="InterPro" id="IPR050109">
    <property type="entry name" value="HTH-type_TetR-like_transc_reg"/>
</dbReference>
<dbReference type="InterPro" id="IPR009057">
    <property type="entry name" value="Homeodomain-like_sf"/>
</dbReference>
<dbReference type="Proteomes" id="UP000612362">
    <property type="component" value="Unassembled WGS sequence"/>
</dbReference>
<organism evidence="4 5">
    <name type="scientific">Ktedonospora formicarum</name>
    <dbReference type="NCBI Taxonomy" id="2778364"/>
    <lineage>
        <taxon>Bacteria</taxon>
        <taxon>Bacillati</taxon>
        <taxon>Chloroflexota</taxon>
        <taxon>Ktedonobacteria</taxon>
        <taxon>Ktedonobacterales</taxon>
        <taxon>Ktedonobacteraceae</taxon>
        <taxon>Ktedonospora</taxon>
    </lineage>
</organism>
<dbReference type="PRINTS" id="PR00455">
    <property type="entry name" value="HTHTETR"/>
</dbReference>
<dbReference type="AlphaFoldDB" id="A0A8J3I5N5"/>
<dbReference type="GO" id="GO:0003700">
    <property type="term" value="F:DNA-binding transcription factor activity"/>
    <property type="evidence" value="ECO:0007669"/>
    <property type="project" value="TreeGrafter"/>
</dbReference>
<dbReference type="SUPFAM" id="SSF46689">
    <property type="entry name" value="Homeodomain-like"/>
    <property type="match status" value="1"/>
</dbReference>
<evidence type="ECO:0000313" key="5">
    <source>
        <dbReference type="Proteomes" id="UP000612362"/>
    </source>
</evidence>
<dbReference type="InterPro" id="IPR001647">
    <property type="entry name" value="HTH_TetR"/>
</dbReference>
<sequence>MFLTLKALSLFSYNTYQAVGWFVRRRNIQRTSSDSEAHERVLNTAERLFGERGYQVVTLRDIAHEIGIRHTSLYHHFPRGKEELFVEATTRRMHAYTK</sequence>
<evidence type="ECO:0000313" key="4">
    <source>
        <dbReference type="EMBL" id="GHO47851.1"/>
    </source>
</evidence>
<name>A0A8J3I5N5_9CHLR</name>
<dbReference type="PROSITE" id="PS50977">
    <property type="entry name" value="HTH_TETR_2"/>
    <property type="match status" value="1"/>
</dbReference>
<dbReference type="Pfam" id="PF00440">
    <property type="entry name" value="TetR_N"/>
    <property type="match status" value="1"/>
</dbReference>
<evidence type="ECO:0000259" key="3">
    <source>
        <dbReference type="PROSITE" id="PS50977"/>
    </source>
</evidence>
<feature type="DNA-binding region" description="H-T-H motif" evidence="2">
    <location>
        <begin position="58"/>
        <end position="77"/>
    </location>
</feature>
<dbReference type="PANTHER" id="PTHR30055">
    <property type="entry name" value="HTH-TYPE TRANSCRIPTIONAL REGULATOR RUTR"/>
    <property type="match status" value="1"/>
</dbReference>
<dbReference type="EMBL" id="BNJF01000003">
    <property type="protein sequence ID" value="GHO47851.1"/>
    <property type="molecule type" value="Genomic_DNA"/>
</dbReference>